<dbReference type="InterPro" id="IPR026017">
    <property type="entry name" value="Lumazine-bd_dom"/>
</dbReference>
<feature type="domain" description="Lumazine-binding" evidence="11">
    <location>
        <begin position="101"/>
        <end position="201"/>
    </location>
</feature>
<dbReference type="SUPFAM" id="SSF63380">
    <property type="entry name" value="Riboflavin synthase domain-like"/>
    <property type="match status" value="2"/>
</dbReference>
<dbReference type="FunFam" id="2.40.30.20:FF:000004">
    <property type="entry name" value="Riboflavin synthase, alpha subunit"/>
    <property type="match status" value="1"/>
</dbReference>
<dbReference type="CDD" id="cd00402">
    <property type="entry name" value="Riboflavin_synthase_like"/>
    <property type="match status" value="1"/>
</dbReference>
<evidence type="ECO:0000256" key="2">
    <source>
        <dbReference type="ARBA" id="ARBA00002803"/>
    </source>
</evidence>
<evidence type="ECO:0000256" key="10">
    <source>
        <dbReference type="PROSITE-ProRule" id="PRU00524"/>
    </source>
</evidence>
<dbReference type="RefSeq" id="WP_038500726.1">
    <property type="nucleotide sequence ID" value="NZ_AFWK01000012.1"/>
</dbReference>
<proteinExistence type="predicted"/>
<dbReference type="PANTHER" id="PTHR21098:SF12">
    <property type="entry name" value="RIBOFLAVIN SYNTHASE"/>
    <property type="match status" value="1"/>
</dbReference>
<dbReference type="Proteomes" id="UP000028945">
    <property type="component" value="Chromosome"/>
</dbReference>
<accession>A0A077DHV6</accession>
<feature type="repeat" description="Lumazine-binding" evidence="10">
    <location>
        <begin position="101"/>
        <end position="201"/>
    </location>
</feature>
<gene>
    <name evidence="12" type="ORF">IX83_07270</name>
</gene>
<dbReference type="NCBIfam" id="TIGR00187">
    <property type="entry name" value="ribE"/>
    <property type="match status" value="1"/>
</dbReference>
<dbReference type="PIRSF" id="PIRSF000498">
    <property type="entry name" value="Riboflavin_syn_A"/>
    <property type="match status" value="1"/>
</dbReference>
<name>A0A077DHV6_9BURK</name>
<evidence type="ECO:0000256" key="4">
    <source>
        <dbReference type="ARBA" id="ARBA00012827"/>
    </source>
</evidence>
<organism evidence="12 13">
    <name type="scientific">Basilea psittacipulmonis DSM 24701</name>
    <dbReference type="NCBI Taxonomy" id="1072685"/>
    <lineage>
        <taxon>Bacteria</taxon>
        <taxon>Pseudomonadati</taxon>
        <taxon>Pseudomonadota</taxon>
        <taxon>Betaproteobacteria</taxon>
        <taxon>Burkholderiales</taxon>
        <taxon>Alcaligenaceae</taxon>
        <taxon>Basilea</taxon>
    </lineage>
</organism>
<sequence>MFTGIIRYIGEVRSVKELGGTEQSGVEVVIFAPTLPLESVHIGDSIAVQGACMTVVEKTSDTFKIHVSKESLTKTVGLNTVGKKVNLETAMKVGETLDGHIVSGHVDAIGKITKLEKISESYELCVSVPASLSPFVAYKGSITINGISLTINRVKDDASGSDVSINIIPHTIAHTTLQYNQVGDAVNVEIDMLARYVVRYVECKR</sequence>
<dbReference type="EMBL" id="CP009238">
    <property type="protein sequence ID" value="AIL33122.1"/>
    <property type="molecule type" value="Genomic_DNA"/>
</dbReference>
<feature type="domain" description="Lumazine-binding" evidence="11">
    <location>
        <begin position="1"/>
        <end position="100"/>
    </location>
</feature>
<keyword evidence="13" id="KW-1185">Reference proteome</keyword>
<evidence type="ECO:0000313" key="13">
    <source>
        <dbReference type="Proteomes" id="UP000028945"/>
    </source>
</evidence>
<evidence type="ECO:0000256" key="3">
    <source>
        <dbReference type="ARBA" id="ARBA00004887"/>
    </source>
</evidence>
<evidence type="ECO:0000259" key="11">
    <source>
        <dbReference type="PROSITE" id="PS51177"/>
    </source>
</evidence>
<dbReference type="EC" id="2.5.1.9" evidence="4 9"/>
<dbReference type="Gene3D" id="2.40.30.20">
    <property type="match status" value="2"/>
</dbReference>
<evidence type="ECO:0000256" key="8">
    <source>
        <dbReference type="ARBA" id="ARBA00022737"/>
    </source>
</evidence>
<dbReference type="AlphaFoldDB" id="A0A077DHV6"/>
<dbReference type="GO" id="GO:0009231">
    <property type="term" value="P:riboflavin biosynthetic process"/>
    <property type="evidence" value="ECO:0007669"/>
    <property type="project" value="UniProtKB-KW"/>
</dbReference>
<comment type="catalytic activity">
    <reaction evidence="1">
        <text>2 6,7-dimethyl-8-(1-D-ribityl)lumazine + H(+) = 5-amino-6-(D-ribitylamino)uracil + riboflavin</text>
        <dbReference type="Rhea" id="RHEA:20772"/>
        <dbReference type="ChEBI" id="CHEBI:15378"/>
        <dbReference type="ChEBI" id="CHEBI:15934"/>
        <dbReference type="ChEBI" id="CHEBI:57986"/>
        <dbReference type="ChEBI" id="CHEBI:58201"/>
        <dbReference type="EC" id="2.5.1.9"/>
    </reaction>
</comment>
<dbReference type="NCBIfam" id="NF006767">
    <property type="entry name" value="PRK09289.1"/>
    <property type="match status" value="1"/>
</dbReference>
<keyword evidence="7" id="KW-0808">Transferase</keyword>
<evidence type="ECO:0000256" key="7">
    <source>
        <dbReference type="ARBA" id="ARBA00022679"/>
    </source>
</evidence>
<dbReference type="InterPro" id="IPR001783">
    <property type="entry name" value="Lumazine-bd"/>
</dbReference>
<evidence type="ECO:0000256" key="5">
    <source>
        <dbReference type="ARBA" id="ARBA00013950"/>
    </source>
</evidence>
<evidence type="ECO:0000313" key="12">
    <source>
        <dbReference type="EMBL" id="AIL33122.1"/>
    </source>
</evidence>
<keyword evidence="8" id="KW-0677">Repeat</keyword>
<keyword evidence="6" id="KW-0686">Riboflavin biosynthesis</keyword>
<dbReference type="STRING" id="1072685.IX83_07270"/>
<dbReference type="Pfam" id="PF00677">
    <property type="entry name" value="Lum_binding"/>
    <property type="match status" value="2"/>
</dbReference>
<dbReference type="eggNOG" id="COG0307">
    <property type="taxonomic scope" value="Bacteria"/>
</dbReference>
<dbReference type="InterPro" id="IPR023366">
    <property type="entry name" value="ATP_synth_asu-like_sf"/>
</dbReference>
<feature type="repeat" description="Lumazine-binding" evidence="10">
    <location>
        <begin position="1"/>
        <end position="100"/>
    </location>
</feature>
<dbReference type="PROSITE" id="PS51177">
    <property type="entry name" value="LUMAZINE_BIND"/>
    <property type="match status" value="2"/>
</dbReference>
<evidence type="ECO:0000256" key="1">
    <source>
        <dbReference type="ARBA" id="ARBA00000968"/>
    </source>
</evidence>
<evidence type="ECO:0000256" key="6">
    <source>
        <dbReference type="ARBA" id="ARBA00022619"/>
    </source>
</evidence>
<dbReference type="InterPro" id="IPR017938">
    <property type="entry name" value="Riboflavin_synthase-like_b-brl"/>
</dbReference>
<dbReference type="GO" id="GO:0004746">
    <property type="term" value="F:riboflavin synthase activity"/>
    <property type="evidence" value="ECO:0007669"/>
    <property type="project" value="UniProtKB-UniRule"/>
</dbReference>
<dbReference type="HOGENOM" id="CLU_034388_2_2_4"/>
<reference evidence="12 13" key="1">
    <citation type="journal article" date="2014" name="BMC Genomics">
        <title>A genomic perspective on a new bacterial genus and species from the Alcaligenaceae family, Basilea psittacipulmonis.</title>
        <authorList>
            <person name="Whiteson K.L."/>
            <person name="Hernandez D."/>
            <person name="Lazarevic V."/>
            <person name="Gaia N."/>
            <person name="Farinelli L."/>
            <person name="Francois P."/>
            <person name="Pilo P."/>
            <person name="Frey J."/>
            <person name="Schrenzel J."/>
        </authorList>
    </citation>
    <scope>NUCLEOTIDE SEQUENCE [LARGE SCALE GENOMIC DNA]</scope>
    <source>
        <strain evidence="12 13">DSM 24701</strain>
    </source>
</reference>
<protein>
    <recommendedName>
        <fullName evidence="5 9">Riboflavin synthase</fullName>
        <ecNumber evidence="4 9">2.5.1.9</ecNumber>
    </recommendedName>
</protein>
<dbReference type="KEGG" id="bpsi:IX83_07270"/>
<comment type="pathway">
    <text evidence="3">Cofactor biosynthesis; riboflavin biosynthesis; riboflavin from 2-hydroxy-3-oxobutyl phosphate and 5-amino-6-(D-ribitylamino)uracil: step 2/2.</text>
</comment>
<comment type="function">
    <text evidence="2">Catalyzes the dismutation of two molecules of 6,7-dimethyl-8-ribityllumazine, resulting in the formation of riboflavin and 5-amino-6-(D-ribitylamino)uracil.</text>
</comment>
<dbReference type="OrthoDB" id="9788537at2"/>
<dbReference type="PANTHER" id="PTHR21098">
    <property type="entry name" value="RIBOFLAVIN SYNTHASE ALPHA CHAIN"/>
    <property type="match status" value="1"/>
</dbReference>
<evidence type="ECO:0000256" key="9">
    <source>
        <dbReference type="NCBIfam" id="TIGR00187"/>
    </source>
</evidence>